<dbReference type="Gene3D" id="3.40.50.2300">
    <property type="match status" value="1"/>
</dbReference>
<dbReference type="PANTHER" id="PTHR30146">
    <property type="entry name" value="LACI-RELATED TRANSCRIPTIONAL REPRESSOR"/>
    <property type="match status" value="1"/>
</dbReference>
<dbReference type="PANTHER" id="PTHR30146:SF109">
    <property type="entry name" value="HTH-TYPE TRANSCRIPTIONAL REGULATOR GALS"/>
    <property type="match status" value="1"/>
</dbReference>
<reference evidence="5" key="1">
    <citation type="journal article" date="2013" name="Environ. Microbiol.">
        <title>Microbiota from the distal guts of lean and obese adolescents exhibit partial functional redundancy besides clear differences in community structure.</title>
        <authorList>
            <person name="Ferrer M."/>
            <person name="Ruiz A."/>
            <person name="Lanza F."/>
            <person name="Haange S.B."/>
            <person name="Oberbach A."/>
            <person name="Till H."/>
            <person name="Bargiela R."/>
            <person name="Campoy C."/>
            <person name="Segura M.T."/>
            <person name="Richter M."/>
            <person name="von Bergen M."/>
            <person name="Seifert J."/>
            <person name="Suarez A."/>
        </authorList>
    </citation>
    <scope>NUCLEOTIDE SEQUENCE</scope>
</reference>
<proteinExistence type="predicted"/>
<comment type="caution">
    <text evidence="5">The sequence shown here is derived from an EMBL/GenBank/DDBJ whole genome shotgun (WGS) entry which is preliminary data.</text>
</comment>
<dbReference type="GO" id="GO:0003700">
    <property type="term" value="F:DNA-binding transcription factor activity"/>
    <property type="evidence" value="ECO:0007669"/>
    <property type="project" value="TreeGrafter"/>
</dbReference>
<dbReference type="Pfam" id="PF13377">
    <property type="entry name" value="Peripla_BP_3"/>
    <property type="match status" value="1"/>
</dbReference>
<name>K1U5G0_9ZZZZ</name>
<protein>
    <submittedName>
        <fullName evidence="5">Transcriptional regulator, LacI family</fullName>
    </submittedName>
</protein>
<dbReference type="AlphaFoldDB" id="K1U5G0"/>
<evidence type="ECO:0000259" key="4">
    <source>
        <dbReference type="Pfam" id="PF13377"/>
    </source>
</evidence>
<dbReference type="InterPro" id="IPR046335">
    <property type="entry name" value="LacI/GalR-like_sensor"/>
</dbReference>
<dbReference type="EMBL" id="AJWY01000941">
    <property type="protein sequence ID" value="EKC80472.1"/>
    <property type="molecule type" value="Genomic_DNA"/>
</dbReference>
<sequence length="100" mass="11323">MQSKEEFTALYAISDLTAFGAYKAISEAGKKIPDDYSVLGFDGIEMSKYFQPSLSTMKQPCEQMVKSSIELLMDQINGKEEKKQLIFQAELLERDSVKEI</sequence>
<dbReference type="GO" id="GO:0000976">
    <property type="term" value="F:transcription cis-regulatory region binding"/>
    <property type="evidence" value="ECO:0007669"/>
    <property type="project" value="TreeGrafter"/>
</dbReference>
<dbReference type="SUPFAM" id="SSF53822">
    <property type="entry name" value="Periplasmic binding protein-like I"/>
    <property type="match status" value="1"/>
</dbReference>
<evidence type="ECO:0000256" key="3">
    <source>
        <dbReference type="ARBA" id="ARBA00023163"/>
    </source>
</evidence>
<evidence type="ECO:0000256" key="2">
    <source>
        <dbReference type="ARBA" id="ARBA00023125"/>
    </source>
</evidence>
<keyword evidence="1" id="KW-0805">Transcription regulation</keyword>
<keyword evidence="2" id="KW-0238">DNA-binding</keyword>
<evidence type="ECO:0000313" key="5">
    <source>
        <dbReference type="EMBL" id="EKC80472.1"/>
    </source>
</evidence>
<accession>K1U5G0</accession>
<dbReference type="InterPro" id="IPR028082">
    <property type="entry name" value="Peripla_BP_I"/>
</dbReference>
<gene>
    <name evidence="5" type="ORF">LEA_01348</name>
</gene>
<keyword evidence="3" id="KW-0804">Transcription</keyword>
<feature type="domain" description="Transcriptional regulator LacI/GalR-like sensor" evidence="4">
    <location>
        <begin position="8"/>
        <end position="97"/>
    </location>
</feature>
<organism evidence="5">
    <name type="scientific">human gut metagenome</name>
    <dbReference type="NCBI Taxonomy" id="408170"/>
    <lineage>
        <taxon>unclassified sequences</taxon>
        <taxon>metagenomes</taxon>
        <taxon>organismal metagenomes</taxon>
    </lineage>
</organism>
<evidence type="ECO:0000256" key="1">
    <source>
        <dbReference type="ARBA" id="ARBA00023015"/>
    </source>
</evidence>